<accession>A0AB38TS86</accession>
<gene>
    <name evidence="1" type="ORF">NYZ96_00670</name>
</gene>
<dbReference type="EMBL" id="CP104214">
    <property type="protein sequence ID" value="UWX70326.1"/>
    <property type="molecule type" value="Genomic_DNA"/>
</dbReference>
<dbReference type="Proteomes" id="UP001059745">
    <property type="component" value="Chromosome 1"/>
</dbReference>
<evidence type="ECO:0000313" key="2">
    <source>
        <dbReference type="Proteomes" id="UP001059745"/>
    </source>
</evidence>
<dbReference type="RefSeq" id="WP_260531318.1">
    <property type="nucleotide sequence ID" value="NZ_CP104214.1"/>
</dbReference>
<reference evidence="1" key="1">
    <citation type="submission" date="2022-09" db="EMBL/GenBank/DDBJ databases">
        <title>Genomic of Burkholderia gladioli.</title>
        <authorList>
            <person name="Wu H."/>
        </authorList>
    </citation>
    <scope>NUCLEOTIDE SEQUENCE</scope>
    <source>
        <strain evidence="1">ZN-S4</strain>
    </source>
</reference>
<dbReference type="AlphaFoldDB" id="A0AB38TS86"/>
<organism evidence="1 2">
    <name type="scientific">Burkholderia gladioli</name>
    <name type="common">Pseudomonas marginata</name>
    <name type="synonym">Phytomonas marginata</name>
    <dbReference type="NCBI Taxonomy" id="28095"/>
    <lineage>
        <taxon>Bacteria</taxon>
        <taxon>Pseudomonadati</taxon>
        <taxon>Pseudomonadota</taxon>
        <taxon>Betaproteobacteria</taxon>
        <taxon>Burkholderiales</taxon>
        <taxon>Burkholderiaceae</taxon>
        <taxon>Burkholderia</taxon>
    </lineage>
</organism>
<evidence type="ECO:0000313" key="1">
    <source>
        <dbReference type="EMBL" id="UWX70326.1"/>
    </source>
</evidence>
<sequence>MHSNTNPFDNTTSTAAAERLRELRAMAIKASTRRAPLLDDEERAEATAAVDAAIDSMSVVLEATLAAMADLRRVRTVLELGDRVAEAPAGRS</sequence>
<proteinExistence type="predicted"/>
<name>A0AB38TS86_BURGA</name>
<protein>
    <submittedName>
        <fullName evidence="1">Uncharacterized protein</fullName>
    </submittedName>
</protein>